<keyword evidence="4" id="KW-0456">Lyase</keyword>
<evidence type="ECO:0000256" key="3">
    <source>
        <dbReference type="ARBA" id="ARBA00011233"/>
    </source>
</evidence>
<organism evidence="6">
    <name type="scientific">bioreactor metagenome</name>
    <dbReference type="NCBI Taxonomy" id="1076179"/>
    <lineage>
        <taxon>unclassified sequences</taxon>
        <taxon>metagenomes</taxon>
        <taxon>ecological metagenomes</taxon>
    </lineage>
</organism>
<evidence type="ECO:0000256" key="1">
    <source>
        <dbReference type="ARBA" id="ARBA00004761"/>
    </source>
</evidence>
<dbReference type="PANTHER" id="PTHR30246">
    <property type="entry name" value="2-KETO-3-DEOXY-6-PHOSPHOGLUCONATE ALDOLASE"/>
    <property type="match status" value="1"/>
</dbReference>
<reference evidence="6" key="1">
    <citation type="submission" date="2019-08" db="EMBL/GenBank/DDBJ databases">
        <authorList>
            <person name="Kucharzyk K."/>
            <person name="Murdoch R.W."/>
            <person name="Higgins S."/>
            <person name="Loffler F."/>
        </authorList>
    </citation>
    <scope>NUCLEOTIDE SEQUENCE</scope>
</reference>
<dbReference type="AlphaFoldDB" id="A0A645ALZ1"/>
<accession>A0A645ALZ1</accession>
<dbReference type="CDD" id="cd00452">
    <property type="entry name" value="KDPG_aldolase"/>
    <property type="match status" value="1"/>
</dbReference>
<dbReference type="GO" id="GO:0016829">
    <property type="term" value="F:lyase activity"/>
    <property type="evidence" value="ECO:0007669"/>
    <property type="project" value="UniProtKB-KW"/>
</dbReference>
<proteinExistence type="inferred from homology"/>
<dbReference type="EMBL" id="VSSQ01014663">
    <property type="protein sequence ID" value="MPM54130.1"/>
    <property type="molecule type" value="Genomic_DNA"/>
</dbReference>
<dbReference type="InterPro" id="IPR013785">
    <property type="entry name" value="Aldolase_TIM"/>
</dbReference>
<evidence type="ECO:0000313" key="6">
    <source>
        <dbReference type="EMBL" id="MPM54130.1"/>
    </source>
</evidence>
<comment type="similarity">
    <text evidence="2">Belongs to the KHG/KDPG aldolase family.</text>
</comment>
<dbReference type="PANTHER" id="PTHR30246:SF1">
    <property type="entry name" value="2-DEHYDRO-3-DEOXY-6-PHOSPHOGALACTONATE ALDOLASE-RELATED"/>
    <property type="match status" value="1"/>
</dbReference>
<name>A0A645ALZ1_9ZZZZ</name>
<comment type="pathway">
    <text evidence="1">Carbohydrate acid metabolism.</text>
</comment>
<evidence type="ECO:0000256" key="5">
    <source>
        <dbReference type="ARBA" id="ARBA00023277"/>
    </source>
</evidence>
<keyword evidence="5" id="KW-0119">Carbohydrate metabolism</keyword>
<evidence type="ECO:0000256" key="2">
    <source>
        <dbReference type="ARBA" id="ARBA00006906"/>
    </source>
</evidence>
<dbReference type="SUPFAM" id="SSF51569">
    <property type="entry name" value="Aldolase"/>
    <property type="match status" value="1"/>
</dbReference>
<evidence type="ECO:0000256" key="4">
    <source>
        <dbReference type="ARBA" id="ARBA00023239"/>
    </source>
</evidence>
<gene>
    <name evidence="6" type="ORF">SDC9_100903</name>
</gene>
<sequence>MIDAVNPRVELPAGLVETRAIVLLPGCTLDEAVAPVEVLIEEGLPILSLSPGQRLTPSMLRRVFGRRLLVGTHDLRTPADAQWAVSEQAAFALTLGDDDQLRSELAAAQIPQCPAALTPTEIANAWKQPDAAAVQVVPAGVLGTSYPAQLAALLPDIAVLARGAESVHEVKAWLGAGAVAVCLADRLIGDALHRGDLSALRSRARPIVEATRTRS</sequence>
<dbReference type="Gene3D" id="3.20.20.70">
    <property type="entry name" value="Aldolase class I"/>
    <property type="match status" value="1"/>
</dbReference>
<comment type="subunit">
    <text evidence="3">Homotrimer.</text>
</comment>
<protein>
    <submittedName>
        <fullName evidence="6">Uncharacterized protein</fullName>
    </submittedName>
</protein>
<comment type="caution">
    <text evidence="6">The sequence shown here is derived from an EMBL/GenBank/DDBJ whole genome shotgun (WGS) entry which is preliminary data.</text>
</comment>
<dbReference type="InterPro" id="IPR000887">
    <property type="entry name" value="Aldlse_KDPG_KHG"/>
</dbReference>